<dbReference type="EMBL" id="CP072757">
    <property type="protein sequence ID" value="QUC22696.1"/>
    <property type="molecule type" value="Genomic_DNA"/>
</dbReference>
<feature type="domain" description="ATP-dependent DNA ligase family profile" evidence="7">
    <location>
        <begin position="386"/>
        <end position="526"/>
    </location>
</feature>
<dbReference type="Pfam" id="PF04675">
    <property type="entry name" value="DNA_ligase_A_N"/>
    <property type="match status" value="1"/>
</dbReference>
<dbReference type="Gene3D" id="1.10.3260.10">
    <property type="entry name" value="DNA ligase, ATP-dependent, N-terminal domain"/>
    <property type="match status" value="1"/>
</dbReference>
<keyword evidence="9" id="KW-1185">Reference proteome</keyword>
<dbReference type="InterPro" id="IPR036599">
    <property type="entry name" value="DNA_ligase_N_sf"/>
</dbReference>
<dbReference type="OrthoDB" id="2160351at2759"/>
<dbReference type="InterPro" id="IPR012340">
    <property type="entry name" value="NA-bd_OB-fold"/>
</dbReference>
<evidence type="ECO:0000259" key="7">
    <source>
        <dbReference type="PROSITE" id="PS50160"/>
    </source>
</evidence>
<feature type="compositionally biased region" description="Low complexity" evidence="6">
    <location>
        <begin position="793"/>
        <end position="809"/>
    </location>
</feature>
<feature type="compositionally biased region" description="Low complexity" evidence="6">
    <location>
        <begin position="752"/>
        <end position="779"/>
    </location>
</feature>
<dbReference type="Pfam" id="PF01068">
    <property type="entry name" value="DNA_ligase_A_M"/>
    <property type="match status" value="1"/>
</dbReference>
<keyword evidence="4" id="KW-0067">ATP-binding</keyword>
<keyword evidence="3" id="KW-0547">Nucleotide-binding</keyword>
<organism evidence="8 9">
    <name type="scientific">Ustilaginoidea virens</name>
    <name type="common">Rice false smut fungus</name>
    <name type="synonym">Villosiclava virens</name>
    <dbReference type="NCBI Taxonomy" id="1159556"/>
    <lineage>
        <taxon>Eukaryota</taxon>
        <taxon>Fungi</taxon>
        <taxon>Dikarya</taxon>
        <taxon>Ascomycota</taxon>
        <taxon>Pezizomycotina</taxon>
        <taxon>Sordariomycetes</taxon>
        <taxon>Hypocreomycetidae</taxon>
        <taxon>Hypocreales</taxon>
        <taxon>Clavicipitaceae</taxon>
        <taxon>Ustilaginoidea</taxon>
    </lineage>
</organism>
<dbReference type="GO" id="GO:0032807">
    <property type="term" value="C:DNA ligase IV complex"/>
    <property type="evidence" value="ECO:0007669"/>
    <property type="project" value="TreeGrafter"/>
</dbReference>
<dbReference type="PANTHER" id="PTHR45997:SF2">
    <property type="entry name" value="ATP DEPENDENT DNA LIGASE DOMAIN PROTEIN (AFU_ORTHOLOGUE AFUA_5G02430)"/>
    <property type="match status" value="1"/>
</dbReference>
<keyword evidence="2" id="KW-0436">Ligase</keyword>
<protein>
    <recommendedName>
        <fullName evidence="7">ATP-dependent DNA ligase family profile domain-containing protein</fullName>
    </recommendedName>
</protein>
<evidence type="ECO:0000256" key="5">
    <source>
        <dbReference type="ARBA" id="ARBA00023242"/>
    </source>
</evidence>
<accession>A0A8E5MK38</accession>
<proteinExistence type="inferred from homology"/>
<dbReference type="GO" id="GO:0006297">
    <property type="term" value="P:nucleotide-excision repair, DNA gap filling"/>
    <property type="evidence" value="ECO:0007669"/>
    <property type="project" value="TreeGrafter"/>
</dbReference>
<dbReference type="PANTHER" id="PTHR45997">
    <property type="entry name" value="DNA LIGASE 4"/>
    <property type="match status" value="1"/>
</dbReference>
<dbReference type="GO" id="GO:0003910">
    <property type="term" value="F:DNA ligase (ATP) activity"/>
    <property type="evidence" value="ECO:0007669"/>
    <property type="project" value="InterPro"/>
</dbReference>
<dbReference type="GO" id="GO:0005524">
    <property type="term" value="F:ATP binding"/>
    <property type="evidence" value="ECO:0007669"/>
    <property type="project" value="UniProtKB-KW"/>
</dbReference>
<gene>
    <name evidence="8" type="ORF">UV8b_06937</name>
</gene>
<dbReference type="Proteomes" id="UP000027002">
    <property type="component" value="Chromosome 5"/>
</dbReference>
<dbReference type="GO" id="GO:0006310">
    <property type="term" value="P:DNA recombination"/>
    <property type="evidence" value="ECO:0007669"/>
    <property type="project" value="InterPro"/>
</dbReference>
<feature type="compositionally biased region" description="Low complexity" evidence="6">
    <location>
        <begin position="701"/>
        <end position="731"/>
    </location>
</feature>
<dbReference type="PROSITE" id="PS50160">
    <property type="entry name" value="DNA_LIGASE_A3"/>
    <property type="match status" value="1"/>
</dbReference>
<dbReference type="RefSeq" id="XP_043000369.1">
    <property type="nucleotide sequence ID" value="XM_043144434.1"/>
</dbReference>
<dbReference type="InterPro" id="IPR012308">
    <property type="entry name" value="DNA_ligase_ATP-dep_N"/>
</dbReference>
<name>A0A8E5MK38_USTVR</name>
<dbReference type="AlphaFoldDB" id="A0A8E5MK38"/>
<evidence type="ECO:0000313" key="9">
    <source>
        <dbReference type="Proteomes" id="UP000027002"/>
    </source>
</evidence>
<evidence type="ECO:0000256" key="6">
    <source>
        <dbReference type="SAM" id="MobiDB-lite"/>
    </source>
</evidence>
<evidence type="ECO:0000256" key="1">
    <source>
        <dbReference type="ARBA" id="ARBA00007572"/>
    </source>
</evidence>
<dbReference type="InterPro" id="IPR012310">
    <property type="entry name" value="DNA_ligase_ATP-dep_cent"/>
</dbReference>
<evidence type="ECO:0000256" key="4">
    <source>
        <dbReference type="ARBA" id="ARBA00022840"/>
    </source>
</evidence>
<dbReference type="Gene3D" id="2.40.50.140">
    <property type="entry name" value="Nucleic acid-binding proteins"/>
    <property type="match status" value="1"/>
</dbReference>
<feature type="compositionally biased region" description="Polar residues" evidence="6">
    <location>
        <begin position="683"/>
        <end position="700"/>
    </location>
</feature>
<dbReference type="GeneID" id="66067714"/>
<dbReference type="GO" id="GO:0003677">
    <property type="term" value="F:DNA binding"/>
    <property type="evidence" value="ECO:0007669"/>
    <property type="project" value="InterPro"/>
</dbReference>
<evidence type="ECO:0000256" key="3">
    <source>
        <dbReference type="ARBA" id="ARBA00022741"/>
    </source>
</evidence>
<dbReference type="GO" id="GO:0006303">
    <property type="term" value="P:double-strand break repair via nonhomologous end joining"/>
    <property type="evidence" value="ECO:0007669"/>
    <property type="project" value="TreeGrafter"/>
</dbReference>
<sequence>MPVSFALVCDLLEECQKLRILKKPSSKAVVAWFSRHRKRIDAPDTDLPALLSTLLPEKRTDRVYNIRTNTLEKLIGKALMLGASRVAELARYKRPGLGFDLADCVERILTATPNPTRAESHEITVEEIDKVLHELASKVIWSSPSIRCAQATLAPRRPCDVLGDVYRRLSAREAKWFTRLVLKDFQPLILDSALVYRSCDWALPLILKVREDFSTAIDTLQSLRRGILRNGVKLEPIKACHVAALRPRLGIKVGRQSWRKGRSIKHCLDMGHGRMSVENKVDGEYCQIHVSLAHGVSRIQIFSKSGKDSTEDRCKLHGVIKKSLGLGLSSCSVKQECILEGELVVHDDVENRIMPFHKIRNHVARRGRLIHVEMDSPPRTHENLMIVYYDMLLLDGQSLLATRHSERFKLLKRVIHCEEGRVQLVTRTLVDFHRRTAASELRRAFSRVITAKGEGLVLKADEPYFNFARPGGAVSGTCIKLKKEYIGTFGDVGDFAVVGAGFNAAKAKTYRIPSLKWTVFYLGCLENREEVRRWRSRPEFTVVSAVEIAEPLLEAFVAHACSSPAPLGENGSTKLRIPPGIEADAPLTVAFQKPAVFDLRCFSFDKPGNVGFWTMRFPAVTRIHFDRDYSDCVTFDELQEMAGKARETPDPDDSQENLWWIARLESADPGGRAVDAASQLTATTMPTPSPRASQSPSSFQRSPLESSTSAESTSNSRLGKPSSAASATCPARPAPASPSGAAVSDYAAKCKSPAPLSPATSTPKRRASSAPQSSPASTSKKPRQALQDVDGNASQPSASSCPLSAAAGAPRDRLRHGQEPVGSLAQDTRAREPTAASPADPVEKSRLETARTLLAMPSSPSRCSYAGGKTETLEYCKFAGRKCRLADCKILLATKALGALSRPVELMEAHGAAGAAADMDGWLAANGFGAALGSGSLRVIILVDTVAKADETRQVVAAVERARRDLPGRTRGWIAVFDWRMLDHLSIMEDENIKKKYYDGFHDPWRRWYCGIV</sequence>
<dbReference type="Gene3D" id="3.30.470.30">
    <property type="entry name" value="DNA ligase/mRNA capping enzyme"/>
    <property type="match status" value="1"/>
</dbReference>
<feature type="region of interest" description="Disordered" evidence="6">
    <location>
        <begin position="683"/>
        <end position="844"/>
    </location>
</feature>
<reference evidence="8" key="1">
    <citation type="submission" date="2020-03" db="EMBL/GenBank/DDBJ databases">
        <title>A mixture of massive structural variations and highly conserved coding sequences in Ustilaginoidea virens genome.</title>
        <authorList>
            <person name="Zhang K."/>
            <person name="Zhao Z."/>
            <person name="Zhang Z."/>
            <person name="Li Y."/>
            <person name="Hsiang T."/>
            <person name="Sun W."/>
        </authorList>
    </citation>
    <scope>NUCLEOTIDE SEQUENCE</scope>
    <source>
        <strain evidence="8">UV-8b</strain>
    </source>
</reference>
<dbReference type="SUPFAM" id="SSF56091">
    <property type="entry name" value="DNA ligase/mRNA capping enzyme, catalytic domain"/>
    <property type="match status" value="1"/>
</dbReference>
<dbReference type="KEGG" id="uvi:66067714"/>
<dbReference type="InterPro" id="IPR029710">
    <property type="entry name" value="LIG4"/>
</dbReference>
<evidence type="ECO:0000256" key="2">
    <source>
        <dbReference type="ARBA" id="ARBA00022598"/>
    </source>
</evidence>
<comment type="similarity">
    <text evidence="1">Belongs to the ATP-dependent DNA ligase family.</text>
</comment>
<evidence type="ECO:0000313" key="8">
    <source>
        <dbReference type="EMBL" id="QUC22696.1"/>
    </source>
</evidence>
<keyword evidence="5" id="KW-0539">Nucleus</keyword>